<dbReference type="PANTHER" id="PTHR12526:SF630">
    <property type="entry name" value="GLYCOSYLTRANSFERASE"/>
    <property type="match status" value="1"/>
</dbReference>
<accession>D4XL69</accession>
<comment type="caution">
    <text evidence="1">The sequence shown here is derived from an EMBL/GenBank/DDBJ whole genome shotgun (WGS) entry which is preliminary data.</text>
</comment>
<proteinExistence type="predicted"/>
<dbReference type="HOGENOM" id="CLU_2379673_0_0_6"/>
<dbReference type="Pfam" id="PF13692">
    <property type="entry name" value="Glyco_trans_1_4"/>
    <property type="match status" value="1"/>
</dbReference>
<dbReference type="SUPFAM" id="SSF53756">
    <property type="entry name" value="UDP-Glycosyltransferase/glycogen phosphorylase"/>
    <property type="match status" value="1"/>
</dbReference>
<dbReference type="Proteomes" id="UP000003085">
    <property type="component" value="Unassembled WGS sequence"/>
</dbReference>
<protein>
    <submittedName>
        <fullName evidence="1">Uncharacterized protein</fullName>
    </submittedName>
</protein>
<dbReference type="AlphaFoldDB" id="D4XL69"/>
<sequence>MDIFCLHSKTEGFPNVVVEAMATGLPVVSRDVGDSKYLIDNRRLIQNEIANFSKEIIRLIENPQLKEDIEIFNIKRSRDFSIDNFIKNINRIYI</sequence>
<dbReference type="Gene3D" id="3.40.50.2000">
    <property type="entry name" value="Glycogen Phosphorylase B"/>
    <property type="match status" value="2"/>
</dbReference>
<evidence type="ECO:0000313" key="2">
    <source>
        <dbReference type="Proteomes" id="UP000003085"/>
    </source>
</evidence>
<name>D4XL69_ACIHA</name>
<dbReference type="PANTHER" id="PTHR12526">
    <property type="entry name" value="GLYCOSYLTRANSFERASE"/>
    <property type="match status" value="1"/>
</dbReference>
<organism evidence="1 2">
    <name type="scientific">Acinetobacter haemolyticus ATCC 19194</name>
    <dbReference type="NCBI Taxonomy" id="707232"/>
    <lineage>
        <taxon>Bacteria</taxon>
        <taxon>Pseudomonadati</taxon>
        <taxon>Pseudomonadota</taxon>
        <taxon>Gammaproteobacteria</taxon>
        <taxon>Moraxellales</taxon>
        <taxon>Moraxellaceae</taxon>
        <taxon>Acinetobacter</taxon>
    </lineage>
</organism>
<evidence type="ECO:0000313" key="1">
    <source>
        <dbReference type="EMBL" id="EFF84028.1"/>
    </source>
</evidence>
<dbReference type="EMBL" id="ADMT01000078">
    <property type="protein sequence ID" value="EFF84028.1"/>
    <property type="molecule type" value="Genomic_DNA"/>
</dbReference>
<reference evidence="2" key="1">
    <citation type="submission" date="2010-03" db="EMBL/GenBank/DDBJ databases">
        <title>Complete sequence of Mobiluncus curtisii ATCC 43063.</title>
        <authorList>
            <person name="Muzny D."/>
            <person name="Qin X."/>
            <person name="Deng J."/>
            <person name="Jiang H."/>
            <person name="Liu Y."/>
            <person name="Qu J."/>
            <person name="Song X.-Z."/>
            <person name="Zhang L."/>
            <person name="Thornton R."/>
            <person name="Coyle M."/>
            <person name="Francisco L."/>
            <person name="Jackson L."/>
            <person name="Javaid M."/>
            <person name="Korchina V."/>
            <person name="Kovar C."/>
            <person name="Mata R."/>
            <person name="Mathew T."/>
            <person name="Ngo R."/>
            <person name="Nguyen L."/>
            <person name="Nguyen N."/>
            <person name="Okwuonu G."/>
            <person name="Ongeri F."/>
            <person name="Pham C."/>
            <person name="Simmons D."/>
            <person name="Wilczek-Boney K."/>
            <person name="Hale W."/>
            <person name="Jakkamsetti A."/>
            <person name="Pham P."/>
            <person name="Ruth R."/>
            <person name="San Lucas F."/>
            <person name="Warren J."/>
            <person name="Zhang J."/>
            <person name="Zhao Z."/>
            <person name="Zhou C."/>
            <person name="Zhu D."/>
            <person name="Lee S."/>
            <person name="Bess C."/>
            <person name="Blankenburg K."/>
            <person name="Forbes L."/>
            <person name="Fu Q."/>
            <person name="Gubbala S."/>
            <person name="Hirani K."/>
            <person name="Jayaseelan J.C."/>
            <person name="Lara F."/>
            <person name="Munidasa M."/>
            <person name="Palculict T."/>
            <person name="Patil S."/>
            <person name="Pu L.-L."/>
            <person name="Saada N."/>
            <person name="Tang L."/>
            <person name="Weissenberger G."/>
            <person name="Zhu Y."/>
            <person name="Hemphill L."/>
            <person name="Shang Y."/>
            <person name="Youmans B."/>
            <person name="Ayvaz T."/>
            <person name="Ross M."/>
            <person name="Santibanez J."/>
            <person name="Aqrawi P."/>
            <person name="Gross S."/>
            <person name="Joshi V."/>
            <person name="Fowler G."/>
            <person name="Nazareth L."/>
            <person name="Reid J."/>
            <person name="Worley K."/>
            <person name="Petrosino J."/>
            <person name="Highlander S."/>
            <person name="Gibbs R."/>
            <person name="Gibbs R."/>
        </authorList>
    </citation>
    <scope>NUCLEOTIDE SEQUENCE [LARGE SCALE GENOMIC DNA]</scope>
    <source>
        <strain evidence="2">ATCC 19194</strain>
    </source>
</reference>
<gene>
    <name evidence="1" type="ORF">HMP0015_0456</name>
</gene>